<evidence type="ECO:0000313" key="2">
    <source>
        <dbReference type="EMBL" id="XCP95775.1"/>
    </source>
</evidence>
<dbReference type="AlphaFoldDB" id="A0AAU8NCZ5"/>
<sequence length="56" mass="6448">MAGWIVGITFSIIILIIGIYGVINSRHRRVSTKWAWWFVLFGCCALVSAVINYQFR</sequence>
<dbReference type="EMBL" id="CP159992">
    <property type="protein sequence ID" value="XCP95775.1"/>
    <property type="molecule type" value="Genomic_DNA"/>
</dbReference>
<proteinExistence type="predicted"/>
<protein>
    <submittedName>
        <fullName evidence="2">Uncharacterized protein</fullName>
    </submittedName>
</protein>
<name>A0AAU8NCZ5_9BACL</name>
<keyword evidence="1" id="KW-1133">Transmembrane helix</keyword>
<keyword evidence="1" id="KW-0812">Transmembrane</keyword>
<reference evidence="2" key="1">
    <citation type="submission" date="2024-05" db="EMBL/GenBank/DDBJ databases">
        <title>Draft genome assemblies of 36 bacteria isolated from hibernating arctic ground squirrels.</title>
        <authorList>
            <person name="McKee H."/>
            <person name="Mullen L."/>
            <person name="Drown D.M."/>
            <person name="Duddleston K.N."/>
        </authorList>
    </citation>
    <scope>NUCLEOTIDE SEQUENCE</scope>
    <source>
        <strain evidence="2">AN1007</strain>
    </source>
</reference>
<feature type="transmembrane region" description="Helical" evidence="1">
    <location>
        <begin position="6"/>
        <end position="23"/>
    </location>
</feature>
<feature type="transmembrane region" description="Helical" evidence="1">
    <location>
        <begin position="35"/>
        <end position="55"/>
    </location>
</feature>
<accession>A0AAU8NCZ5</accession>
<dbReference type="RefSeq" id="WP_342552476.1">
    <property type="nucleotide sequence ID" value="NZ_CP159992.1"/>
</dbReference>
<keyword evidence="1" id="KW-0472">Membrane</keyword>
<evidence type="ECO:0000256" key="1">
    <source>
        <dbReference type="SAM" id="Phobius"/>
    </source>
</evidence>
<organism evidence="2">
    <name type="scientific">Paenibacillus sp. AN1007</name>
    <dbReference type="NCBI Taxonomy" id="3151385"/>
    <lineage>
        <taxon>Bacteria</taxon>
        <taxon>Bacillati</taxon>
        <taxon>Bacillota</taxon>
        <taxon>Bacilli</taxon>
        <taxon>Bacillales</taxon>
        <taxon>Paenibacillaceae</taxon>
        <taxon>Paenibacillus</taxon>
    </lineage>
</organism>
<gene>
    <name evidence="2" type="ORF">ABXS70_03380</name>
</gene>